<dbReference type="AlphaFoldDB" id="A0A1S3IM83"/>
<dbReference type="GeneID" id="106165093"/>
<dbReference type="Proteomes" id="UP000085678">
    <property type="component" value="Unplaced"/>
</dbReference>
<organism evidence="1 2">
    <name type="scientific">Lingula anatina</name>
    <name type="common">Brachiopod</name>
    <name type="synonym">Lingula unguis</name>
    <dbReference type="NCBI Taxonomy" id="7574"/>
    <lineage>
        <taxon>Eukaryota</taxon>
        <taxon>Metazoa</taxon>
        <taxon>Spiralia</taxon>
        <taxon>Lophotrochozoa</taxon>
        <taxon>Brachiopoda</taxon>
        <taxon>Linguliformea</taxon>
        <taxon>Lingulata</taxon>
        <taxon>Lingulida</taxon>
        <taxon>Linguloidea</taxon>
        <taxon>Lingulidae</taxon>
        <taxon>Lingula</taxon>
    </lineage>
</organism>
<protein>
    <submittedName>
        <fullName evidence="2">Uncharacterized protein LOC106165093</fullName>
    </submittedName>
</protein>
<gene>
    <name evidence="2" type="primary">LOC106165093</name>
</gene>
<sequence>MYIMVDLLTVLSIHLNDRTKLEKYKAYWLILVILGSNFATTLQDGINNVFVPENGTAKLQWSLFIGENAGRSSVNVMIKKNDALLCQWVKAHGEVNQCDPGMKLTINPEQVQVPGPTNINVTFSFRNKGRSDDGMYECRFVIDEKWHEMQVYQRHLVSTGNRYST</sequence>
<proteinExistence type="predicted"/>
<dbReference type="InParanoid" id="A0A1S3IM83"/>
<dbReference type="KEGG" id="lak:106165093"/>
<accession>A0A1S3IM83</accession>
<name>A0A1S3IM83_LINAN</name>
<evidence type="ECO:0000313" key="2">
    <source>
        <dbReference type="RefSeq" id="XP_013398639.1"/>
    </source>
</evidence>
<evidence type="ECO:0000313" key="1">
    <source>
        <dbReference type="Proteomes" id="UP000085678"/>
    </source>
</evidence>
<keyword evidence="1" id="KW-1185">Reference proteome</keyword>
<dbReference type="RefSeq" id="XP_013398639.1">
    <property type="nucleotide sequence ID" value="XM_013543185.1"/>
</dbReference>
<reference evidence="2" key="1">
    <citation type="submission" date="2025-08" db="UniProtKB">
        <authorList>
            <consortium name="RefSeq"/>
        </authorList>
    </citation>
    <scope>IDENTIFICATION</scope>
    <source>
        <tissue evidence="2">Gonads</tissue>
    </source>
</reference>